<feature type="region of interest" description="Disordered" evidence="1">
    <location>
        <begin position="95"/>
        <end position="118"/>
    </location>
</feature>
<dbReference type="Proteomes" id="UP000241818">
    <property type="component" value="Unassembled WGS sequence"/>
</dbReference>
<evidence type="ECO:0000313" key="3">
    <source>
        <dbReference type="Proteomes" id="UP000241818"/>
    </source>
</evidence>
<accession>A0A2T3BC01</accession>
<dbReference type="InParanoid" id="A0A2T3BC01"/>
<sequence length="144" mass="14530">MDRFEKDFPAPVKGAVVRGGSQPPTTTTSAHAGARASSVPGSPPPGFQATFLAVVAAAVAPAIAPAPAPVPAIALPPLPQNATCAATALAAMAPQRPATLRPGRNPTNRNRASNLEAELSTPQVVATAKVALARGRFVLRSRDG</sequence>
<gene>
    <name evidence="2" type="ORF">M430DRAFT_16550</name>
</gene>
<protein>
    <submittedName>
        <fullName evidence="2">Uncharacterized protein</fullName>
    </submittedName>
</protein>
<organism evidence="2 3">
    <name type="scientific">Amorphotheca resinae ATCC 22711</name>
    <dbReference type="NCBI Taxonomy" id="857342"/>
    <lineage>
        <taxon>Eukaryota</taxon>
        <taxon>Fungi</taxon>
        <taxon>Dikarya</taxon>
        <taxon>Ascomycota</taxon>
        <taxon>Pezizomycotina</taxon>
        <taxon>Leotiomycetes</taxon>
        <taxon>Helotiales</taxon>
        <taxon>Amorphothecaceae</taxon>
        <taxon>Amorphotheca</taxon>
    </lineage>
</organism>
<name>A0A2T3BC01_AMORE</name>
<keyword evidence="3" id="KW-1185">Reference proteome</keyword>
<dbReference type="EMBL" id="KZ679007">
    <property type="protein sequence ID" value="PSS25842.1"/>
    <property type="molecule type" value="Genomic_DNA"/>
</dbReference>
<feature type="region of interest" description="Disordered" evidence="1">
    <location>
        <begin position="1"/>
        <end position="43"/>
    </location>
</feature>
<dbReference type="AlphaFoldDB" id="A0A2T3BC01"/>
<dbReference type="RefSeq" id="XP_024724441.1">
    <property type="nucleotide sequence ID" value="XM_024863479.1"/>
</dbReference>
<evidence type="ECO:0000313" key="2">
    <source>
        <dbReference type="EMBL" id="PSS25842.1"/>
    </source>
</evidence>
<evidence type="ECO:0000256" key="1">
    <source>
        <dbReference type="SAM" id="MobiDB-lite"/>
    </source>
</evidence>
<reference evidence="2 3" key="1">
    <citation type="journal article" date="2018" name="New Phytol.">
        <title>Comparative genomics and transcriptomics depict ericoid mycorrhizal fungi as versatile saprotrophs and plant mutualists.</title>
        <authorList>
            <person name="Martino E."/>
            <person name="Morin E."/>
            <person name="Grelet G.A."/>
            <person name="Kuo A."/>
            <person name="Kohler A."/>
            <person name="Daghino S."/>
            <person name="Barry K.W."/>
            <person name="Cichocki N."/>
            <person name="Clum A."/>
            <person name="Dockter R.B."/>
            <person name="Hainaut M."/>
            <person name="Kuo R.C."/>
            <person name="LaButti K."/>
            <person name="Lindahl B.D."/>
            <person name="Lindquist E.A."/>
            <person name="Lipzen A."/>
            <person name="Khouja H.R."/>
            <person name="Magnuson J."/>
            <person name="Murat C."/>
            <person name="Ohm R.A."/>
            <person name="Singer S.W."/>
            <person name="Spatafora J.W."/>
            <person name="Wang M."/>
            <person name="Veneault-Fourrey C."/>
            <person name="Henrissat B."/>
            <person name="Grigoriev I.V."/>
            <person name="Martin F.M."/>
            <person name="Perotto S."/>
        </authorList>
    </citation>
    <scope>NUCLEOTIDE SEQUENCE [LARGE SCALE GENOMIC DNA]</scope>
    <source>
        <strain evidence="2 3">ATCC 22711</strain>
    </source>
</reference>
<proteinExistence type="predicted"/>
<dbReference type="GeneID" id="36571560"/>